<reference evidence="1 2" key="1">
    <citation type="submission" date="2016-11" db="EMBL/GenBank/DDBJ databases">
        <title>Genomic analysis of Caldithrix abyssi and proposal of a novel bacterial phylum Caldithrichaeota.</title>
        <authorList>
            <person name="Kublanov I."/>
            <person name="Sigalova O."/>
            <person name="Gavrilov S."/>
            <person name="Lebedinsky A."/>
            <person name="Ivanova N."/>
            <person name="Daum C."/>
            <person name="Reddy T."/>
            <person name="Klenk H.P."/>
            <person name="Goker M."/>
            <person name="Reva O."/>
            <person name="Miroshnichenko M."/>
            <person name="Kyprides N."/>
            <person name="Woyke T."/>
            <person name="Gelfand M."/>
        </authorList>
    </citation>
    <scope>NUCLEOTIDE SEQUENCE [LARGE SCALE GENOMIC DNA]</scope>
    <source>
        <strain evidence="1 2">LF13</strain>
    </source>
</reference>
<evidence type="ECO:0000313" key="1">
    <source>
        <dbReference type="EMBL" id="APF19009.1"/>
    </source>
</evidence>
<protein>
    <submittedName>
        <fullName evidence="1">Uncharacterized protein</fullName>
    </submittedName>
</protein>
<gene>
    <name evidence="1" type="ORF">Cabys_2260</name>
</gene>
<organism evidence="1 2">
    <name type="scientific">Caldithrix abyssi DSM 13497</name>
    <dbReference type="NCBI Taxonomy" id="880073"/>
    <lineage>
        <taxon>Bacteria</taxon>
        <taxon>Pseudomonadati</taxon>
        <taxon>Calditrichota</taxon>
        <taxon>Calditrichia</taxon>
        <taxon>Calditrichales</taxon>
        <taxon>Calditrichaceae</taxon>
        <taxon>Caldithrix</taxon>
    </lineage>
</organism>
<evidence type="ECO:0000313" key="2">
    <source>
        <dbReference type="Proteomes" id="UP000183868"/>
    </source>
</evidence>
<dbReference type="KEGG" id="caby:Cabys_2260"/>
<dbReference type="EMBL" id="CP018099">
    <property type="protein sequence ID" value="APF19009.1"/>
    <property type="molecule type" value="Genomic_DNA"/>
</dbReference>
<accession>A0A1J1C9P0</accession>
<name>A0A1J1C9P0_CALAY</name>
<proteinExistence type="predicted"/>
<dbReference type="Proteomes" id="UP000183868">
    <property type="component" value="Chromosome"/>
</dbReference>
<dbReference type="AlphaFoldDB" id="A0A1J1C9P0"/>
<sequence length="46" mass="5502">MQFKYKKKEFAPENQESMAAAHNKLMKLTAMKTKDWPKKPTRQTFL</sequence>